<proteinExistence type="predicted"/>
<dbReference type="Proteomes" id="UP000281813">
    <property type="component" value="Unassembled WGS sequence"/>
</dbReference>
<evidence type="ECO:0000313" key="3">
    <source>
        <dbReference type="Proteomes" id="UP000281813"/>
    </source>
</evidence>
<evidence type="ECO:0000256" key="1">
    <source>
        <dbReference type="SAM" id="Phobius"/>
    </source>
</evidence>
<dbReference type="EMBL" id="RBZO01000033">
    <property type="protein sequence ID" value="RKQ13320.1"/>
    <property type="molecule type" value="Genomic_DNA"/>
</dbReference>
<dbReference type="InterPro" id="IPR011737">
    <property type="entry name" value="CHP02206_TP0381"/>
</dbReference>
<protein>
    <submittedName>
        <fullName evidence="2">TIGR02206 family membrane protein</fullName>
    </submittedName>
</protein>
<sequence length="239" mass="28455">MSWWSEDTAYIQILSIDHIIYLFILAISLAVLILYRNKVKRNRKQIAACFLILSILQQILLYSWYIFETGFDVSESLPLQICRISTLLGIWFLVTKNIKVLEIMFYFGLFAYGSFLYPSRIHPVYHVMGISFVVNHVITILLPYFGYIAYQWRPKFKGFLKAYLLFLVYFAFVYVLNPFIDGNYFYLKYRPFFNEWPNYIYVPVVLIVVFIGFYLAFVVVRSAYRISSKQEKMDERFSG</sequence>
<name>A0A494YT87_9BACI</name>
<feature type="transmembrane region" description="Helical" evidence="1">
    <location>
        <begin position="77"/>
        <end position="94"/>
    </location>
</feature>
<feature type="transmembrane region" description="Helical" evidence="1">
    <location>
        <begin position="200"/>
        <end position="224"/>
    </location>
</feature>
<keyword evidence="1" id="KW-0472">Membrane</keyword>
<reference evidence="2 3" key="1">
    <citation type="journal article" date="2015" name="Antonie Van Leeuwenhoek">
        <title>Oceanobacillus bengalensis sp. nov., a bacterium isolated from seawater of the Bay of Bengal.</title>
        <authorList>
            <person name="Yongchang O."/>
            <person name="Xiang W."/>
            <person name="Wang G."/>
        </authorList>
    </citation>
    <scope>NUCLEOTIDE SEQUENCE [LARGE SCALE GENOMIC DNA]</scope>
    <source>
        <strain evidence="2 3">MCCC 1K00260</strain>
    </source>
</reference>
<dbReference type="RefSeq" id="WP_121133863.1">
    <property type="nucleotide sequence ID" value="NZ_JBHUFK010000050.1"/>
</dbReference>
<keyword evidence="1" id="KW-1133">Transmembrane helix</keyword>
<dbReference type="NCBIfam" id="TIGR02206">
    <property type="entry name" value="intg_mem_TP0381"/>
    <property type="match status" value="1"/>
</dbReference>
<feature type="transmembrane region" description="Helical" evidence="1">
    <location>
        <begin position="124"/>
        <end position="150"/>
    </location>
</feature>
<keyword evidence="1" id="KW-0812">Transmembrane</keyword>
<accession>A0A494YT87</accession>
<dbReference type="AlphaFoldDB" id="A0A494YT87"/>
<feature type="transmembrane region" description="Helical" evidence="1">
    <location>
        <begin position="46"/>
        <end position="65"/>
    </location>
</feature>
<keyword evidence="3" id="KW-1185">Reference proteome</keyword>
<comment type="caution">
    <text evidence="2">The sequence shown here is derived from an EMBL/GenBank/DDBJ whole genome shotgun (WGS) entry which is preliminary data.</text>
</comment>
<evidence type="ECO:0000313" key="2">
    <source>
        <dbReference type="EMBL" id="RKQ13320.1"/>
    </source>
</evidence>
<organism evidence="2 3">
    <name type="scientific">Oceanobacillus bengalensis</name>
    <dbReference type="NCBI Taxonomy" id="1435466"/>
    <lineage>
        <taxon>Bacteria</taxon>
        <taxon>Bacillati</taxon>
        <taxon>Bacillota</taxon>
        <taxon>Bacilli</taxon>
        <taxon>Bacillales</taxon>
        <taxon>Bacillaceae</taxon>
        <taxon>Oceanobacillus</taxon>
    </lineage>
</organism>
<dbReference type="Pfam" id="PF14808">
    <property type="entry name" value="TMEM164"/>
    <property type="match status" value="1"/>
</dbReference>
<dbReference type="OrthoDB" id="9813172at2"/>
<feature type="transmembrane region" description="Helical" evidence="1">
    <location>
        <begin position="101"/>
        <end position="118"/>
    </location>
</feature>
<feature type="transmembrane region" description="Helical" evidence="1">
    <location>
        <begin position="12"/>
        <end position="34"/>
    </location>
</feature>
<gene>
    <name evidence="2" type="ORF">D8M05_16740</name>
</gene>
<feature type="transmembrane region" description="Helical" evidence="1">
    <location>
        <begin position="162"/>
        <end position="180"/>
    </location>
</feature>